<dbReference type="InterPro" id="IPR043128">
    <property type="entry name" value="Rev_trsase/Diguanyl_cyclase"/>
</dbReference>
<feature type="transmembrane region" description="Helical" evidence="5">
    <location>
        <begin position="161"/>
        <end position="183"/>
    </location>
</feature>
<feature type="compositionally biased region" description="Basic and acidic residues" evidence="4">
    <location>
        <begin position="344"/>
        <end position="357"/>
    </location>
</feature>
<protein>
    <recommendedName>
        <fullName evidence="1">diguanylate cyclase</fullName>
        <ecNumber evidence="1">2.7.7.65</ecNumber>
    </recommendedName>
</protein>
<dbReference type="Proteomes" id="UP000199657">
    <property type="component" value="Unassembled WGS sequence"/>
</dbReference>
<dbReference type="Gene3D" id="3.30.70.270">
    <property type="match status" value="1"/>
</dbReference>
<keyword evidence="5" id="KW-1133">Transmembrane helix</keyword>
<dbReference type="CDD" id="cd01949">
    <property type="entry name" value="GGDEF"/>
    <property type="match status" value="1"/>
</dbReference>
<dbReference type="NCBIfam" id="TIGR00254">
    <property type="entry name" value="GGDEF"/>
    <property type="match status" value="1"/>
</dbReference>
<proteinExistence type="predicted"/>
<dbReference type="GO" id="GO:1902201">
    <property type="term" value="P:negative regulation of bacterial-type flagellum-dependent cell motility"/>
    <property type="evidence" value="ECO:0007669"/>
    <property type="project" value="TreeGrafter"/>
</dbReference>
<dbReference type="PROSITE" id="PS50887">
    <property type="entry name" value="GGDEF"/>
    <property type="match status" value="1"/>
</dbReference>
<reference evidence="7 8" key="1">
    <citation type="submission" date="2016-10" db="EMBL/GenBank/DDBJ databases">
        <authorList>
            <person name="de Groot N.N."/>
        </authorList>
    </citation>
    <scope>NUCLEOTIDE SEQUENCE [LARGE SCALE GENOMIC DNA]</scope>
    <source>
        <strain evidence="7 8">CGMCC 1.6291</strain>
    </source>
</reference>
<dbReference type="Pfam" id="PF00990">
    <property type="entry name" value="GGDEF"/>
    <property type="match status" value="2"/>
</dbReference>
<keyword evidence="3" id="KW-0175">Coiled coil</keyword>
<dbReference type="PANTHER" id="PTHR45138:SF9">
    <property type="entry name" value="DIGUANYLATE CYCLASE DGCM-RELATED"/>
    <property type="match status" value="1"/>
</dbReference>
<evidence type="ECO:0000256" key="1">
    <source>
        <dbReference type="ARBA" id="ARBA00012528"/>
    </source>
</evidence>
<dbReference type="OrthoDB" id="9812260at2"/>
<keyword evidence="8" id="KW-1185">Reference proteome</keyword>
<name>A0A1H8Q2W9_9GAMM</name>
<comment type="catalytic activity">
    <reaction evidence="2">
        <text>2 GTP = 3',3'-c-di-GMP + 2 diphosphate</text>
        <dbReference type="Rhea" id="RHEA:24898"/>
        <dbReference type="ChEBI" id="CHEBI:33019"/>
        <dbReference type="ChEBI" id="CHEBI:37565"/>
        <dbReference type="ChEBI" id="CHEBI:58805"/>
        <dbReference type="EC" id="2.7.7.65"/>
    </reaction>
</comment>
<gene>
    <name evidence="7" type="ORF">SAMN04488052_101319</name>
</gene>
<dbReference type="SMART" id="SM00267">
    <property type="entry name" value="GGDEF"/>
    <property type="match status" value="1"/>
</dbReference>
<evidence type="ECO:0000256" key="5">
    <source>
        <dbReference type="SAM" id="Phobius"/>
    </source>
</evidence>
<dbReference type="EMBL" id="FOEG01000001">
    <property type="protein sequence ID" value="SEO48569.1"/>
    <property type="molecule type" value="Genomic_DNA"/>
</dbReference>
<evidence type="ECO:0000313" key="7">
    <source>
        <dbReference type="EMBL" id="SEO48569.1"/>
    </source>
</evidence>
<feature type="region of interest" description="Disordered" evidence="4">
    <location>
        <begin position="344"/>
        <end position="365"/>
    </location>
</feature>
<dbReference type="RefSeq" id="WP_091639348.1">
    <property type="nucleotide sequence ID" value="NZ_FOEG01000001.1"/>
</dbReference>
<dbReference type="SUPFAM" id="SSF55073">
    <property type="entry name" value="Nucleotide cyclase"/>
    <property type="match status" value="1"/>
</dbReference>
<dbReference type="AlphaFoldDB" id="A0A1H8Q2W9"/>
<evidence type="ECO:0000256" key="3">
    <source>
        <dbReference type="SAM" id="Coils"/>
    </source>
</evidence>
<feature type="domain" description="GGDEF" evidence="6">
    <location>
        <begin position="260"/>
        <end position="409"/>
    </location>
</feature>
<dbReference type="InterPro" id="IPR029787">
    <property type="entry name" value="Nucleotide_cyclase"/>
</dbReference>
<evidence type="ECO:0000259" key="6">
    <source>
        <dbReference type="PROSITE" id="PS50887"/>
    </source>
</evidence>
<keyword evidence="5" id="KW-0812">Transmembrane</keyword>
<evidence type="ECO:0000256" key="2">
    <source>
        <dbReference type="ARBA" id="ARBA00034247"/>
    </source>
</evidence>
<feature type="transmembrane region" description="Helical" evidence="5">
    <location>
        <begin position="190"/>
        <end position="210"/>
    </location>
</feature>
<feature type="transmembrane region" description="Helical" evidence="5">
    <location>
        <begin position="65"/>
        <end position="84"/>
    </location>
</feature>
<dbReference type="InterPro" id="IPR050469">
    <property type="entry name" value="Diguanylate_Cyclase"/>
</dbReference>
<dbReference type="GO" id="GO:0005886">
    <property type="term" value="C:plasma membrane"/>
    <property type="evidence" value="ECO:0007669"/>
    <property type="project" value="TreeGrafter"/>
</dbReference>
<feature type="coiled-coil region" evidence="3">
    <location>
        <begin position="375"/>
        <end position="402"/>
    </location>
</feature>
<organism evidence="7 8">
    <name type="scientific">Aquisalimonas asiatica</name>
    <dbReference type="NCBI Taxonomy" id="406100"/>
    <lineage>
        <taxon>Bacteria</taxon>
        <taxon>Pseudomonadati</taxon>
        <taxon>Pseudomonadota</taxon>
        <taxon>Gammaproteobacteria</taxon>
        <taxon>Chromatiales</taxon>
        <taxon>Ectothiorhodospiraceae</taxon>
        <taxon>Aquisalimonas</taxon>
    </lineage>
</organism>
<evidence type="ECO:0000313" key="8">
    <source>
        <dbReference type="Proteomes" id="UP000199657"/>
    </source>
</evidence>
<dbReference type="STRING" id="406100.SAMN04488052_101319"/>
<dbReference type="InterPro" id="IPR000160">
    <property type="entry name" value="GGDEF_dom"/>
</dbReference>
<keyword evidence="5" id="KW-0472">Membrane</keyword>
<feature type="transmembrane region" description="Helical" evidence="5">
    <location>
        <begin position="216"/>
        <end position="238"/>
    </location>
</feature>
<feature type="transmembrane region" description="Helical" evidence="5">
    <location>
        <begin position="37"/>
        <end position="58"/>
    </location>
</feature>
<evidence type="ECO:0000256" key="4">
    <source>
        <dbReference type="SAM" id="MobiDB-lite"/>
    </source>
</evidence>
<accession>A0A1H8Q2W9</accession>
<feature type="transmembrane region" description="Helical" evidence="5">
    <location>
        <begin position="122"/>
        <end position="141"/>
    </location>
</feature>
<dbReference type="PANTHER" id="PTHR45138">
    <property type="entry name" value="REGULATORY COMPONENTS OF SENSORY TRANSDUCTION SYSTEM"/>
    <property type="match status" value="1"/>
</dbReference>
<feature type="transmembrane region" description="Helical" evidence="5">
    <location>
        <begin position="90"/>
        <end position="110"/>
    </location>
</feature>
<dbReference type="GO" id="GO:0043709">
    <property type="term" value="P:cell adhesion involved in single-species biofilm formation"/>
    <property type="evidence" value="ECO:0007669"/>
    <property type="project" value="TreeGrafter"/>
</dbReference>
<dbReference type="GO" id="GO:0052621">
    <property type="term" value="F:diguanylate cyclase activity"/>
    <property type="evidence" value="ECO:0007669"/>
    <property type="project" value="UniProtKB-EC"/>
</dbReference>
<sequence>MHTLISTARLLFVPLMILIGAHLALPHAQEAPEAFRLLLHILPYAACAIAAGLGIMFGQGRVVGMALLLALAYWSVTEVNALLPGSRFEAGVLFTAVTTLVPLNLLLFTLLPERGVFTRHAVLRFLVVALQAGFVTWVIAAERNDVLQALAFNTLNAALPWLHLSDSAVVALVIAVGVLLWVVHRRGTPLEAGALVMVGALALLFGRAGVGDAPEAYASAAGLILLASLVFNTHYIAYRDDLTGLPARRALNQRLAALGRNYAIAMLDVDHFKKFNDTHGHDVGDQVLKLVAARIRAVGGRGKAYRYGGEEFTIVFPGKTAQQARPYLEEVRETIADYRMVLRGGDRPDAKTGEKKRGSGGSGRKTVQVTISIGVAERTREIRDAEEVIKAADAALYRAKKKGRNRVAA</sequence>
<feature type="transmembrane region" description="Helical" evidence="5">
    <location>
        <begin position="7"/>
        <end position="25"/>
    </location>
</feature>
<dbReference type="EC" id="2.7.7.65" evidence="1"/>